<feature type="region of interest" description="Disordered" evidence="1">
    <location>
        <begin position="230"/>
        <end position="283"/>
    </location>
</feature>
<dbReference type="Proteomes" id="UP001162164">
    <property type="component" value="Unassembled WGS sequence"/>
</dbReference>
<gene>
    <name evidence="2" type="ORF">NQ317_017136</name>
</gene>
<keyword evidence="3" id="KW-1185">Reference proteome</keyword>
<accession>A0ABQ9JHK9</accession>
<organism evidence="2 3">
    <name type="scientific">Molorchus minor</name>
    <dbReference type="NCBI Taxonomy" id="1323400"/>
    <lineage>
        <taxon>Eukaryota</taxon>
        <taxon>Metazoa</taxon>
        <taxon>Ecdysozoa</taxon>
        <taxon>Arthropoda</taxon>
        <taxon>Hexapoda</taxon>
        <taxon>Insecta</taxon>
        <taxon>Pterygota</taxon>
        <taxon>Neoptera</taxon>
        <taxon>Endopterygota</taxon>
        <taxon>Coleoptera</taxon>
        <taxon>Polyphaga</taxon>
        <taxon>Cucujiformia</taxon>
        <taxon>Chrysomeloidea</taxon>
        <taxon>Cerambycidae</taxon>
        <taxon>Lamiinae</taxon>
        <taxon>Monochamini</taxon>
        <taxon>Molorchus</taxon>
    </lineage>
</organism>
<comment type="caution">
    <text evidence="2">The sequence shown here is derived from an EMBL/GenBank/DDBJ whole genome shotgun (WGS) entry which is preliminary data.</text>
</comment>
<sequence>SGAPLVTSMHIDKIRSLWLTFTSISSGCGKITTDTVLRGLVYFEINFIIKRTKGSINRKAIESMVSWLKFGYVWLGPEIYGYNLVAEILVTYVTKCQPNSRFLLAGYAADIRSFFTVVSKKTGTGNSNERSEKPIHEKVKKKPQVIVDSDEDIIESPQGDKRQNCNGAPSESKKVENGQSDNKKKKKKPKTEIGIHGDVDFEKTLLDLDDDLLVDNMDILDKTIEEAWQNKDENRRHSQNDSQIAEDSTPSKSNKKRQRKNSGGGSENKKAKLDHTDSGIDPDQEAFEKKRYSAMLYQKYKNRGGPKHHGEKEIPQGKPDCLKGSTFLRTGKVSYLVVGDDPGPSKLDKARGLNIPEITENDLLDMILVKSGMKAKFNKSISEVSVESGIATEEESSPKPKKKHTSHKEKEKLEVQHEKVKESGSSSKSKLNDDKSKTKNFQKMT</sequence>
<dbReference type="InterPro" id="IPR036420">
    <property type="entry name" value="BRCT_dom_sf"/>
</dbReference>
<feature type="compositionally biased region" description="Basic and acidic residues" evidence="1">
    <location>
        <begin position="408"/>
        <end position="422"/>
    </location>
</feature>
<feature type="region of interest" description="Disordered" evidence="1">
    <location>
        <begin position="383"/>
        <end position="445"/>
    </location>
</feature>
<feature type="region of interest" description="Disordered" evidence="1">
    <location>
        <begin position="301"/>
        <end position="322"/>
    </location>
</feature>
<name>A0ABQ9JHK9_9CUCU</name>
<feature type="compositionally biased region" description="Basic and acidic residues" evidence="1">
    <location>
        <begin position="230"/>
        <end position="239"/>
    </location>
</feature>
<feature type="compositionally biased region" description="Polar residues" evidence="1">
    <location>
        <begin position="240"/>
        <end position="250"/>
    </location>
</feature>
<feature type="region of interest" description="Disordered" evidence="1">
    <location>
        <begin position="121"/>
        <end position="191"/>
    </location>
</feature>
<feature type="compositionally biased region" description="Basic and acidic residues" evidence="1">
    <location>
        <begin position="267"/>
        <end position="278"/>
    </location>
</feature>
<protein>
    <submittedName>
        <fullName evidence="2">Uncharacterized protein</fullName>
    </submittedName>
</protein>
<evidence type="ECO:0000313" key="3">
    <source>
        <dbReference type="Proteomes" id="UP001162164"/>
    </source>
</evidence>
<evidence type="ECO:0000256" key="1">
    <source>
        <dbReference type="SAM" id="MobiDB-lite"/>
    </source>
</evidence>
<reference evidence="2" key="1">
    <citation type="journal article" date="2023" name="Insect Mol. Biol.">
        <title>Genome sequencing provides insights into the evolution of gene families encoding plant cell wall-degrading enzymes in longhorned beetles.</title>
        <authorList>
            <person name="Shin N.R."/>
            <person name="Okamura Y."/>
            <person name="Kirsch R."/>
            <person name="Pauchet Y."/>
        </authorList>
    </citation>
    <scope>NUCLEOTIDE SEQUENCE</scope>
    <source>
        <strain evidence="2">MMC_N1</strain>
    </source>
</reference>
<evidence type="ECO:0000313" key="2">
    <source>
        <dbReference type="EMBL" id="KAJ8977518.1"/>
    </source>
</evidence>
<feature type="non-terminal residue" evidence="2">
    <location>
        <position position="1"/>
    </location>
</feature>
<proteinExistence type="predicted"/>
<dbReference type="Gene3D" id="3.40.50.10190">
    <property type="entry name" value="BRCT domain"/>
    <property type="match status" value="1"/>
</dbReference>
<dbReference type="EMBL" id="JAPWTJ010000538">
    <property type="protein sequence ID" value="KAJ8977518.1"/>
    <property type="molecule type" value="Genomic_DNA"/>
</dbReference>